<comment type="caution">
    <text evidence="3">The sequence shown here is derived from an EMBL/GenBank/DDBJ whole genome shotgun (WGS) entry which is preliminary data.</text>
</comment>
<name>A0ABQ5DJN0_9ASTR</name>
<feature type="non-terminal residue" evidence="3">
    <location>
        <position position="1"/>
    </location>
</feature>
<proteinExistence type="predicted"/>
<gene>
    <name evidence="3" type="ORF">Tco_0938963</name>
</gene>
<evidence type="ECO:0000259" key="2">
    <source>
        <dbReference type="Pfam" id="PF07727"/>
    </source>
</evidence>
<evidence type="ECO:0000256" key="1">
    <source>
        <dbReference type="SAM" id="MobiDB-lite"/>
    </source>
</evidence>
<dbReference type="EMBL" id="BQNB010015359">
    <property type="protein sequence ID" value="GJT39098.1"/>
    <property type="molecule type" value="Genomic_DNA"/>
</dbReference>
<dbReference type="Proteomes" id="UP001151760">
    <property type="component" value="Unassembled WGS sequence"/>
</dbReference>
<organism evidence="3 4">
    <name type="scientific">Tanacetum coccineum</name>
    <dbReference type="NCBI Taxonomy" id="301880"/>
    <lineage>
        <taxon>Eukaryota</taxon>
        <taxon>Viridiplantae</taxon>
        <taxon>Streptophyta</taxon>
        <taxon>Embryophyta</taxon>
        <taxon>Tracheophyta</taxon>
        <taxon>Spermatophyta</taxon>
        <taxon>Magnoliopsida</taxon>
        <taxon>eudicotyledons</taxon>
        <taxon>Gunneridae</taxon>
        <taxon>Pentapetalae</taxon>
        <taxon>asterids</taxon>
        <taxon>campanulids</taxon>
        <taxon>Asterales</taxon>
        <taxon>Asteraceae</taxon>
        <taxon>Asteroideae</taxon>
        <taxon>Anthemideae</taxon>
        <taxon>Anthemidinae</taxon>
        <taxon>Tanacetum</taxon>
    </lineage>
</organism>
<reference evidence="3" key="2">
    <citation type="submission" date="2022-01" db="EMBL/GenBank/DDBJ databases">
        <authorList>
            <person name="Yamashiro T."/>
            <person name="Shiraishi A."/>
            <person name="Satake H."/>
            <person name="Nakayama K."/>
        </authorList>
    </citation>
    <scope>NUCLEOTIDE SEQUENCE</scope>
</reference>
<evidence type="ECO:0000313" key="3">
    <source>
        <dbReference type="EMBL" id="GJT39098.1"/>
    </source>
</evidence>
<feature type="compositionally biased region" description="Polar residues" evidence="1">
    <location>
        <begin position="13"/>
        <end position="32"/>
    </location>
</feature>
<accession>A0ABQ5DJN0</accession>
<evidence type="ECO:0000313" key="4">
    <source>
        <dbReference type="Proteomes" id="UP001151760"/>
    </source>
</evidence>
<feature type="region of interest" description="Disordered" evidence="1">
    <location>
        <begin position="1"/>
        <end position="32"/>
    </location>
</feature>
<feature type="domain" description="Reverse transcriptase Ty1/copia-type" evidence="2">
    <location>
        <begin position="187"/>
        <end position="264"/>
    </location>
</feature>
<keyword evidence="4" id="KW-1185">Reference proteome</keyword>
<feature type="compositionally biased region" description="Basic and acidic residues" evidence="1">
    <location>
        <begin position="1"/>
        <end position="12"/>
    </location>
</feature>
<dbReference type="Pfam" id="PF07727">
    <property type="entry name" value="RVT_2"/>
    <property type="match status" value="1"/>
</dbReference>
<reference evidence="3" key="1">
    <citation type="journal article" date="2022" name="Int. J. Mol. Sci.">
        <title>Draft Genome of Tanacetum Coccineum: Genomic Comparison of Closely Related Tanacetum-Family Plants.</title>
        <authorList>
            <person name="Yamashiro T."/>
            <person name="Shiraishi A."/>
            <person name="Nakayama K."/>
            <person name="Satake H."/>
        </authorList>
    </citation>
    <scope>NUCLEOTIDE SEQUENCE</scope>
</reference>
<protein>
    <submittedName>
        <fullName evidence="3">Ribonuclease H-like domain-containing protein</fullName>
    </submittedName>
</protein>
<dbReference type="InterPro" id="IPR013103">
    <property type="entry name" value="RVT_2"/>
</dbReference>
<sequence length="265" mass="29870">KESGIDDQERPENSTQDVNTARPSINTASTNVNTGSLNINTVSLTVTIVRSNGSQTEPYMISLGDNATLEATHADFFSDEIEVDMSNITTTYLVPSTLNTRIHKYHSLDHVIGDVKSGVQTRRMTKTTNEQGFISAIYEGKTHEDLHTCLFACFLSQEEPKRISKALSDSDWVEAMQEELLQFKLQKVWVLVDLPKGKRDIGIKWIFKNKKDERGIVIQNKARLVAQGHTQEEGIDYDEVFAPVARIEAIRLFLAYASFMGFMVY</sequence>